<reference evidence="1" key="1">
    <citation type="submission" date="2020-07" db="EMBL/GenBank/DDBJ databases">
        <title>The High-quality genome of the commercially important snow crab, Chionoecetes opilio.</title>
        <authorList>
            <person name="Jeong J.-H."/>
            <person name="Ryu S."/>
        </authorList>
    </citation>
    <scope>NUCLEOTIDE SEQUENCE</scope>
    <source>
        <strain evidence="1">MADBK_172401_WGS</strain>
        <tissue evidence="1">Digestive gland</tissue>
    </source>
</reference>
<dbReference type="AlphaFoldDB" id="A0A8J4XUK5"/>
<proteinExistence type="predicted"/>
<evidence type="ECO:0000313" key="2">
    <source>
        <dbReference type="Proteomes" id="UP000770661"/>
    </source>
</evidence>
<protein>
    <submittedName>
        <fullName evidence="1">Uncharacterized protein</fullName>
    </submittedName>
</protein>
<sequence length="124" mass="13481">MREPEPTVNAASRGTRNLWYKCKGTFQMLSLSLTHAPPLSTLVQFPIAVPAPRPGPCPSSHRTQSNYFGTLVLLRRERCCTGCRGGRAGQQSLQTFINSLASSCTLSAKVQVEGAEAHVRGAYF</sequence>
<comment type="caution">
    <text evidence="1">The sequence shown here is derived from an EMBL/GenBank/DDBJ whole genome shotgun (WGS) entry which is preliminary data.</text>
</comment>
<dbReference type="EMBL" id="JACEEZ010020153">
    <property type="protein sequence ID" value="KAG0714907.1"/>
    <property type="molecule type" value="Genomic_DNA"/>
</dbReference>
<accession>A0A8J4XUK5</accession>
<dbReference type="Proteomes" id="UP000770661">
    <property type="component" value="Unassembled WGS sequence"/>
</dbReference>
<name>A0A8J4XUK5_CHIOP</name>
<organism evidence="1 2">
    <name type="scientific">Chionoecetes opilio</name>
    <name type="common">Atlantic snow crab</name>
    <name type="synonym">Cancer opilio</name>
    <dbReference type="NCBI Taxonomy" id="41210"/>
    <lineage>
        <taxon>Eukaryota</taxon>
        <taxon>Metazoa</taxon>
        <taxon>Ecdysozoa</taxon>
        <taxon>Arthropoda</taxon>
        <taxon>Crustacea</taxon>
        <taxon>Multicrustacea</taxon>
        <taxon>Malacostraca</taxon>
        <taxon>Eumalacostraca</taxon>
        <taxon>Eucarida</taxon>
        <taxon>Decapoda</taxon>
        <taxon>Pleocyemata</taxon>
        <taxon>Brachyura</taxon>
        <taxon>Eubrachyura</taxon>
        <taxon>Majoidea</taxon>
        <taxon>Majidae</taxon>
        <taxon>Chionoecetes</taxon>
    </lineage>
</organism>
<keyword evidence="2" id="KW-1185">Reference proteome</keyword>
<evidence type="ECO:0000313" key="1">
    <source>
        <dbReference type="EMBL" id="KAG0714907.1"/>
    </source>
</evidence>
<gene>
    <name evidence="1" type="ORF">GWK47_013193</name>
</gene>